<reference evidence="3" key="1">
    <citation type="submission" date="2016-07" db="EMBL/GenBank/DDBJ databases">
        <authorList>
            <person name="See-Too W.S."/>
        </authorList>
    </citation>
    <scope>NUCLEOTIDE SEQUENCE [LARGE SCALE GENOMIC DNA]</scope>
    <source>
        <strain evidence="3">DSM 24743</strain>
    </source>
</reference>
<dbReference type="STRING" id="1215089.BBI08_14690"/>
<dbReference type="Proteomes" id="UP000092687">
    <property type="component" value="Chromosome"/>
</dbReference>
<keyword evidence="1" id="KW-0812">Transmembrane</keyword>
<keyword evidence="1" id="KW-1133">Transmembrane helix</keyword>
<dbReference type="KEGG" id="phc:BBI08_14690"/>
<gene>
    <name evidence="2" type="ORF">BBI08_14690</name>
</gene>
<evidence type="ECO:0000313" key="2">
    <source>
        <dbReference type="EMBL" id="ANU15025.1"/>
    </source>
</evidence>
<accession>A0A1C7DU75</accession>
<dbReference type="OrthoDB" id="21325at2"/>
<name>A0A1C7DU75_9BACL</name>
<dbReference type="EMBL" id="CP016537">
    <property type="protein sequence ID" value="ANU15025.1"/>
    <property type="molecule type" value="Genomic_DNA"/>
</dbReference>
<feature type="transmembrane region" description="Helical" evidence="1">
    <location>
        <begin position="226"/>
        <end position="242"/>
    </location>
</feature>
<feature type="transmembrane region" description="Helical" evidence="1">
    <location>
        <begin position="196"/>
        <end position="214"/>
    </location>
</feature>
<reference evidence="3" key="2">
    <citation type="submission" date="2016-10" db="EMBL/GenBank/DDBJ databases">
        <authorList>
            <person name="See-Too W.S."/>
        </authorList>
    </citation>
    <scope>NUCLEOTIDE SEQUENCE [LARGE SCALE GENOMIC DNA]</scope>
    <source>
        <strain evidence="3">DSM 24743</strain>
    </source>
</reference>
<evidence type="ECO:0000313" key="3">
    <source>
        <dbReference type="Proteomes" id="UP000092687"/>
    </source>
</evidence>
<feature type="transmembrane region" description="Helical" evidence="1">
    <location>
        <begin position="139"/>
        <end position="156"/>
    </location>
</feature>
<sequence>MIWLSFIFALGFVSIHLFSKSLKLMKVLPRSRFLSVAGGISVAYVFLHLLPELSVFQKNLQGELKNSGLLFIESHIYLIAMIGLVVFYALENSVKVSKKKSKHVEKPKAAIGVFWLHIVSFTLYNGIIGYLLVREEYENSWGMTLFFIAMGVHFITNDKGLRATHLEDYDRYGRWLLAAAILIGWGIGAFTEVHEWIISMLTAFLVGGVILNVLKEELPEERESSLLAFCTGLISYSILLLLL</sequence>
<feature type="transmembrane region" description="Helical" evidence="1">
    <location>
        <begin position="172"/>
        <end position="190"/>
    </location>
</feature>
<feature type="transmembrane region" description="Helical" evidence="1">
    <location>
        <begin position="111"/>
        <end position="133"/>
    </location>
</feature>
<feature type="transmembrane region" description="Helical" evidence="1">
    <location>
        <begin position="70"/>
        <end position="90"/>
    </location>
</feature>
<proteinExistence type="predicted"/>
<keyword evidence="1" id="KW-0472">Membrane</keyword>
<feature type="transmembrane region" description="Helical" evidence="1">
    <location>
        <begin position="6"/>
        <end position="25"/>
    </location>
</feature>
<evidence type="ECO:0000256" key="1">
    <source>
        <dbReference type="SAM" id="Phobius"/>
    </source>
</evidence>
<protein>
    <recommendedName>
        <fullName evidence="4">ZIP Zinc transporter</fullName>
    </recommendedName>
</protein>
<evidence type="ECO:0008006" key="4">
    <source>
        <dbReference type="Google" id="ProtNLM"/>
    </source>
</evidence>
<keyword evidence="3" id="KW-1185">Reference proteome</keyword>
<organism evidence="2 3">
    <name type="scientific">Planococcus halocryophilus</name>
    <dbReference type="NCBI Taxonomy" id="1215089"/>
    <lineage>
        <taxon>Bacteria</taxon>
        <taxon>Bacillati</taxon>
        <taxon>Bacillota</taxon>
        <taxon>Bacilli</taxon>
        <taxon>Bacillales</taxon>
        <taxon>Caryophanaceae</taxon>
        <taxon>Planococcus</taxon>
    </lineage>
</organism>
<dbReference type="RefSeq" id="WP_065528446.1">
    <property type="nucleotide sequence ID" value="NZ_CP016537.2"/>
</dbReference>
<dbReference type="AlphaFoldDB" id="A0A1C7DU75"/>
<feature type="transmembrane region" description="Helical" evidence="1">
    <location>
        <begin position="32"/>
        <end position="50"/>
    </location>
</feature>